<dbReference type="InterPro" id="IPR003591">
    <property type="entry name" value="Leu-rich_rpt_typical-subtyp"/>
</dbReference>
<keyword evidence="19" id="KW-0325">Glycoprotein</keyword>
<keyword evidence="11" id="KW-0732">Signal</keyword>
<gene>
    <name evidence="27" type="ORF">NCGR_LOCUS62627</name>
</gene>
<dbReference type="OrthoDB" id="10027416at2759"/>
<dbReference type="GO" id="GO:0005524">
    <property type="term" value="F:ATP binding"/>
    <property type="evidence" value="ECO:0007669"/>
    <property type="project" value="UniProtKB-UniRule"/>
</dbReference>
<feature type="binding site" evidence="25">
    <location>
        <position position="835"/>
    </location>
    <ligand>
        <name>ATP</name>
        <dbReference type="ChEBI" id="CHEBI:30616"/>
    </ligand>
</feature>
<dbReference type="InterPro" id="IPR013210">
    <property type="entry name" value="LRR_N_plant-typ"/>
</dbReference>
<evidence type="ECO:0000256" key="20">
    <source>
        <dbReference type="ARBA" id="ARBA00047899"/>
    </source>
</evidence>
<dbReference type="Gene3D" id="3.80.10.10">
    <property type="entry name" value="Ribonuclease Inhibitor"/>
    <property type="match status" value="4"/>
</dbReference>
<dbReference type="PROSITE" id="PS00107">
    <property type="entry name" value="PROTEIN_KINASE_ATP"/>
    <property type="match status" value="1"/>
</dbReference>
<dbReference type="GO" id="GO:0004674">
    <property type="term" value="F:protein serine/threonine kinase activity"/>
    <property type="evidence" value="ECO:0007669"/>
    <property type="project" value="UniProtKB-KW"/>
</dbReference>
<evidence type="ECO:0000256" key="8">
    <source>
        <dbReference type="ARBA" id="ARBA00022614"/>
    </source>
</evidence>
<comment type="catalytic activity">
    <reaction evidence="20">
        <text>L-threonyl-[protein] + ATP = O-phospho-L-threonyl-[protein] + ADP + H(+)</text>
        <dbReference type="Rhea" id="RHEA:46608"/>
        <dbReference type="Rhea" id="RHEA-COMP:11060"/>
        <dbReference type="Rhea" id="RHEA-COMP:11605"/>
        <dbReference type="ChEBI" id="CHEBI:15378"/>
        <dbReference type="ChEBI" id="CHEBI:30013"/>
        <dbReference type="ChEBI" id="CHEBI:30616"/>
        <dbReference type="ChEBI" id="CHEBI:61977"/>
        <dbReference type="ChEBI" id="CHEBI:456216"/>
        <dbReference type="EC" id="2.7.11.1"/>
    </reaction>
</comment>
<dbReference type="PANTHER" id="PTHR48053:SF37">
    <property type="entry name" value="LEUCINE-RICH REPEAT PROTEIN KINASE FAMILY PROTEIN"/>
    <property type="match status" value="1"/>
</dbReference>
<proteinExistence type="inferred from homology"/>
<evidence type="ECO:0000256" key="7">
    <source>
        <dbReference type="ARBA" id="ARBA00022553"/>
    </source>
</evidence>
<evidence type="ECO:0000256" key="3">
    <source>
        <dbReference type="ARBA" id="ARBA00008684"/>
    </source>
</evidence>
<dbReference type="FunFam" id="3.80.10.10:FF:000275">
    <property type="entry name" value="Leucine-rich repeat receptor-like protein kinase"/>
    <property type="match status" value="1"/>
</dbReference>
<evidence type="ECO:0000256" key="22">
    <source>
        <dbReference type="ARBA" id="ARBA00054320"/>
    </source>
</evidence>
<dbReference type="FunFam" id="1.10.510.10:FF:000358">
    <property type="entry name" value="Putative leucine-rich repeat receptor-like serine/threonine-protein kinase"/>
    <property type="match status" value="1"/>
</dbReference>
<protein>
    <recommendedName>
        <fullName evidence="24">Receptor kinase-like protein Xa21</fullName>
        <ecNumber evidence="4">2.7.11.1</ecNumber>
    </recommendedName>
</protein>
<keyword evidence="5" id="KW-1003">Cell membrane</keyword>
<dbReference type="Gene3D" id="1.10.510.10">
    <property type="entry name" value="Transferase(Phosphotransferase) domain 1"/>
    <property type="match status" value="1"/>
</dbReference>
<keyword evidence="15 25" id="KW-0067">ATP-binding</keyword>
<dbReference type="GO" id="GO:0005886">
    <property type="term" value="C:plasma membrane"/>
    <property type="evidence" value="ECO:0007669"/>
    <property type="project" value="UniProtKB-SubCell"/>
</dbReference>
<keyword evidence="6" id="KW-0723">Serine/threonine-protein kinase</keyword>
<dbReference type="Gene3D" id="3.30.200.20">
    <property type="entry name" value="Phosphorylase Kinase, domain 1"/>
    <property type="match status" value="1"/>
</dbReference>
<evidence type="ECO:0000256" key="21">
    <source>
        <dbReference type="ARBA" id="ARBA00048679"/>
    </source>
</evidence>
<dbReference type="Pfam" id="PF00560">
    <property type="entry name" value="LRR_1"/>
    <property type="match status" value="12"/>
</dbReference>
<dbReference type="GO" id="GO:0005789">
    <property type="term" value="C:endoplasmic reticulum membrane"/>
    <property type="evidence" value="ECO:0007669"/>
    <property type="project" value="UniProtKB-SubCell"/>
</dbReference>
<comment type="subcellular location">
    <subcellularLocation>
        <location evidence="1">Cell membrane</location>
        <topology evidence="1">Single-pass membrane protein</topology>
    </subcellularLocation>
    <subcellularLocation>
        <location evidence="2">Endoplasmic reticulum membrane</location>
        <topology evidence="2">Single-pass membrane protein</topology>
    </subcellularLocation>
</comment>
<comment type="function">
    <text evidence="23">The processed protein kinase Xa21 chain released by protein cleavage after X.oryzae pv. oryzae protein Ax21 detection translocates into the nucleus where it can bind and regulate WRKY62, a transcription factor. Confers resistance to the bacterial pathogen X.oryzae pv. oryzae (Xoo).</text>
</comment>
<evidence type="ECO:0000256" key="18">
    <source>
        <dbReference type="ARBA" id="ARBA00023170"/>
    </source>
</evidence>
<dbReference type="Pfam" id="PF13855">
    <property type="entry name" value="LRR_8"/>
    <property type="match status" value="1"/>
</dbReference>
<keyword evidence="9" id="KW-0808">Transferase</keyword>
<dbReference type="InterPro" id="IPR000719">
    <property type="entry name" value="Prot_kinase_dom"/>
</dbReference>
<dbReference type="SUPFAM" id="SSF52047">
    <property type="entry name" value="RNI-like"/>
    <property type="match status" value="1"/>
</dbReference>
<keyword evidence="28" id="KW-1185">Reference proteome</keyword>
<comment type="similarity">
    <text evidence="3">Belongs to the protein kinase superfamily. Ser/Thr protein kinase family.</text>
</comment>
<dbReference type="AlphaFoldDB" id="A0A811S7M3"/>
<dbReference type="SMART" id="SM00220">
    <property type="entry name" value="S_TKc"/>
    <property type="match status" value="1"/>
</dbReference>
<accession>A0A811S7M3</accession>
<dbReference type="InterPro" id="IPR008271">
    <property type="entry name" value="Ser/Thr_kinase_AS"/>
</dbReference>
<dbReference type="InterPro" id="IPR011009">
    <property type="entry name" value="Kinase-like_dom_sf"/>
</dbReference>
<evidence type="ECO:0000256" key="17">
    <source>
        <dbReference type="ARBA" id="ARBA00023136"/>
    </source>
</evidence>
<keyword evidence="8" id="KW-0433">Leucine-rich repeat</keyword>
<keyword evidence="18" id="KW-0675">Receptor</keyword>
<dbReference type="InterPro" id="IPR032675">
    <property type="entry name" value="LRR_dom_sf"/>
</dbReference>
<comment type="function">
    <text evidence="22">Receptor kinase that detects X.oryzae pv. oryzae protein Ax21 to promote innate immunity. Following X.oryzae pv. oryzae protein Ax21 detection, undergoes cleavage, releasing the processed protein kinase Xa21 chain.</text>
</comment>
<dbReference type="FunFam" id="3.80.10.10:FF:000095">
    <property type="entry name" value="LRR receptor-like serine/threonine-protein kinase GSO1"/>
    <property type="match status" value="2"/>
</dbReference>
<sequence>MHHTDITSAIQHKSVQHTYTCLLYCFLLSASSLDSTPLHNEPNTDLQTLLCLKNHVSGPPGLLASWKNDSLQHCSWAGVSCSKRHASRVVALNLESFELNGQVPSCIANLTFLARLHMANNQLNGQIPTELGQLNRLQYLNLSSNDLSGVIPSTISSCSRLQIIDLGGNALQGEIPSSLSQCLNLEKLILRQNGFSGVIPESLGMLRNLSLLHLAQNSLSGEIPLSLGYRPSLRAVVLANNRLTGPIPPFLSNSSSLEYLDLTENSLGGVIPYALLNSMSLKTIALGLNNFVGPIPDLSQPNSPLQYLILQSNNLIGPIPSSLGNLSSLIWLSLGNNSFEGIIPASISKIPNLQLLDLTYNLLSGTVPASIYNMSALTYLGIGRNGLVGEIPHSIGYTLPNIQTLILGGNQFHGEIPASLANATNIMVIDLEYNAFSGTIPSLGSVPNLEKLNLGTNQLEAGTLPSSIGALPKSLEVLILYGNSISGNIPVEIGGLTNLTSLYMERNLFTGSLPDTIGNLSRLSGLSLSQNKLSGQIPPSISNLSQLNDLLLQDNDFSGPIPEALGYCKNLETLNLSCNSLDGGIPKQLFTLSSLTQGLDLSHNQLSGQLPFEIGGLINLGLLNISHNQLSGQIPSTIGQCVHLEFLHMEGNLLEGKIPESFAELRGIIELDLSQNNLSGEIPELFESFSYLNLLNLSFNNLEGPVPTGRIFHNKSVVYIQGNKNLCGSSPLLQLPLCDAKASRQNRSSKILKVLGLSALSLLPLSCLLAAILLKKRSKVKRAAHPSCKELKTYSYADLVRATNNFSSYNLVGSGISGSVYKGRFESEEHAVAIKVFKLDQLGTPKSFLAECEALRNTRHRNLVKVITACSTFDPSGHQFKALILEYMPNGSLESWLHPNLSKYGLEIPLSFASRITIATDIASALDYLHNCCMPPVVHCDLKPSNVLLDDVMGARLADFGLAKFLQSFSHSCHHSSTSLLGPRGSIGYIAPEYGLGSKPSTEGDVYSYGIIMLEMLTGKRPTDEMFTNGLNLHRFVSNAFPQKICEVLDPCIVPISEYGDVDYNLDHGNNAIAGAESCIVHLMKLGLSCSMETPKDRPAMQDVYAEVITIKEAFAALHIVE</sequence>
<feature type="domain" description="Protein kinase" evidence="26">
    <location>
        <begin position="806"/>
        <end position="1116"/>
    </location>
</feature>
<name>A0A811S7M3_9POAL</name>
<dbReference type="EC" id="2.7.11.1" evidence="4"/>
<evidence type="ECO:0000256" key="11">
    <source>
        <dbReference type="ARBA" id="ARBA00022729"/>
    </source>
</evidence>
<evidence type="ECO:0000256" key="23">
    <source>
        <dbReference type="ARBA" id="ARBA00056628"/>
    </source>
</evidence>
<dbReference type="InterPro" id="IPR001611">
    <property type="entry name" value="Leu-rich_rpt"/>
</dbReference>
<comment type="catalytic activity">
    <reaction evidence="21">
        <text>L-seryl-[protein] + ATP = O-phospho-L-seryl-[protein] + ADP + H(+)</text>
        <dbReference type="Rhea" id="RHEA:17989"/>
        <dbReference type="Rhea" id="RHEA-COMP:9863"/>
        <dbReference type="Rhea" id="RHEA-COMP:11604"/>
        <dbReference type="ChEBI" id="CHEBI:15378"/>
        <dbReference type="ChEBI" id="CHEBI:29999"/>
        <dbReference type="ChEBI" id="CHEBI:30616"/>
        <dbReference type="ChEBI" id="CHEBI:83421"/>
        <dbReference type="ChEBI" id="CHEBI:456216"/>
        <dbReference type="EC" id="2.7.11.1"/>
    </reaction>
</comment>
<dbReference type="PROSITE" id="PS00108">
    <property type="entry name" value="PROTEIN_KINASE_ST"/>
    <property type="match status" value="1"/>
</dbReference>
<dbReference type="SUPFAM" id="SSF56112">
    <property type="entry name" value="Protein kinase-like (PK-like)"/>
    <property type="match status" value="1"/>
</dbReference>
<dbReference type="Pfam" id="PF08263">
    <property type="entry name" value="LRRNT_2"/>
    <property type="match status" value="1"/>
</dbReference>
<dbReference type="InterPro" id="IPR017441">
    <property type="entry name" value="Protein_kinase_ATP_BS"/>
</dbReference>
<keyword evidence="12" id="KW-0677">Repeat</keyword>
<evidence type="ECO:0000256" key="24">
    <source>
        <dbReference type="ARBA" id="ARBA00072040"/>
    </source>
</evidence>
<keyword evidence="17" id="KW-0472">Membrane</keyword>
<evidence type="ECO:0000256" key="1">
    <source>
        <dbReference type="ARBA" id="ARBA00004162"/>
    </source>
</evidence>
<dbReference type="PANTHER" id="PTHR48053">
    <property type="entry name" value="LEUCINE RICH REPEAT FAMILY PROTEIN, EXPRESSED"/>
    <property type="match status" value="1"/>
</dbReference>
<organism evidence="27 28">
    <name type="scientific">Miscanthus lutarioriparius</name>
    <dbReference type="NCBI Taxonomy" id="422564"/>
    <lineage>
        <taxon>Eukaryota</taxon>
        <taxon>Viridiplantae</taxon>
        <taxon>Streptophyta</taxon>
        <taxon>Embryophyta</taxon>
        <taxon>Tracheophyta</taxon>
        <taxon>Spermatophyta</taxon>
        <taxon>Magnoliopsida</taxon>
        <taxon>Liliopsida</taxon>
        <taxon>Poales</taxon>
        <taxon>Poaceae</taxon>
        <taxon>PACMAD clade</taxon>
        <taxon>Panicoideae</taxon>
        <taxon>Andropogonodae</taxon>
        <taxon>Andropogoneae</taxon>
        <taxon>Saccharinae</taxon>
        <taxon>Miscanthus</taxon>
    </lineage>
</organism>
<keyword evidence="13 25" id="KW-0547">Nucleotide-binding</keyword>
<dbReference type="PROSITE" id="PS50011">
    <property type="entry name" value="PROTEIN_KINASE_DOM"/>
    <property type="match status" value="1"/>
</dbReference>
<dbReference type="Proteomes" id="UP000604825">
    <property type="component" value="Unassembled WGS sequence"/>
</dbReference>
<dbReference type="InterPro" id="IPR051716">
    <property type="entry name" value="Plant_RL_S/T_kinase"/>
</dbReference>
<evidence type="ECO:0000313" key="28">
    <source>
        <dbReference type="Proteomes" id="UP000604825"/>
    </source>
</evidence>
<evidence type="ECO:0000256" key="6">
    <source>
        <dbReference type="ARBA" id="ARBA00022527"/>
    </source>
</evidence>
<keyword evidence="7" id="KW-0597">Phosphoprotein</keyword>
<keyword evidence="16" id="KW-1133">Transmembrane helix</keyword>
<evidence type="ECO:0000256" key="12">
    <source>
        <dbReference type="ARBA" id="ARBA00022737"/>
    </source>
</evidence>
<evidence type="ECO:0000259" key="26">
    <source>
        <dbReference type="PROSITE" id="PS50011"/>
    </source>
</evidence>
<evidence type="ECO:0000256" key="16">
    <source>
        <dbReference type="ARBA" id="ARBA00022989"/>
    </source>
</evidence>
<dbReference type="EMBL" id="CAJGYO010000019">
    <property type="protein sequence ID" value="CAD6338529.1"/>
    <property type="molecule type" value="Genomic_DNA"/>
</dbReference>
<evidence type="ECO:0000256" key="25">
    <source>
        <dbReference type="PROSITE-ProRule" id="PRU10141"/>
    </source>
</evidence>
<keyword evidence="10" id="KW-0812">Transmembrane</keyword>
<evidence type="ECO:0000256" key="10">
    <source>
        <dbReference type="ARBA" id="ARBA00022692"/>
    </source>
</evidence>
<dbReference type="FunFam" id="3.30.200.20:FF:000432">
    <property type="entry name" value="LRR receptor-like serine/threonine-protein kinase EFR"/>
    <property type="match status" value="1"/>
</dbReference>
<evidence type="ECO:0000256" key="19">
    <source>
        <dbReference type="ARBA" id="ARBA00023180"/>
    </source>
</evidence>
<evidence type="ECO:0000256" key="9">
    <source>
        <dbReference type="ARBA" id="ARBA00022679"/>
    </source>
</evidence>
<evidence type="ECO:0000256" key="13">
    <source>
        <dbReference type="ARBA" id="ARBA00022741"/>
    </source>
</evidence>
<evidence type="ECO:0000256" key="4">
    <source>
        <dbReference type="ARBA" id="ARBA00012513"/>
    </source>
</evidence>
<evidence type="ECO:0000256" key="2">
    <source>
        <dbReference type="ARBA" id="ARBA00004389"/>
    </source>
</evidence>
<reference evidence="27" key="1">
    <citation type="submission" date="2020-10" db="EMBL/GenBank/DDBJ databases">
        <authorList>
            <person name="Han B."/>
            <person name="Lu T."/>
            <person name="Zhao Q."/>
            <person name="Huang X."/>
            <person name="Zhao Y."/>
        </authorList>
    </citation>
    <scope>NUCLEOTIDE SEQUENCE</scope>
</reference>
<evidence type="ECO:0000313" key="27">
    <source>
        <dbReference type="EMBL" id="CAD6338529.1"/>
    </source>
</evidence>
<comment type="caution">
    <text evidence="27">The sequence shown here is derived from an EMBL/GenBank/DDBJ whole genome shotgun (WGS) entry which is preliminary data.</text>
</comment>
<dbReference type="SMART" id="SM00369">
    <property type="entry name" value="LRR_TYP"/>
    <property type="match status" value="11"/>
</dbReference>
<dbReference type="Pfam" id="PF00069">
    <property type="entry name" value="Pkinase"/>
    <property type="match status" value="1"/>
</dbReference>
<dbReference type="SUPFAM" id="SSF52058">
    <property type="entry name" value="L domain-like"/>
    <property type="match status" value="1"/>
</dbReference>
<evidence type="ECO:0000256" key="15">
    <source>
        <dbReference type="ARBA" id="ARBA00022840"/>
    </source>
</evidence>
<keyword evidence="14" id="KW-0418">Kinase</keyword>
<evidence type="ECO:0000256" key="5">
    <source>
        <dbReference type="ARBA" id="ARBA00022475"/>
    </source>
</evidence>
<evidence type="ECO:0000256" key="14">
    <source>
        <dbReference type="ARBA" id="ARBA00022777"/>
    </source>
</evidence>